<feature type="region of interest" description="Disordered" evidence="1">
    <location>
        <begin position="73"/>
        <end position="103"/>
    </location>
</feature>
<reference evidence="3 4" key="1">
    <citation type="submission" date="2019-11" db="EMBL/GenBank/DDBJ databases">
        <title>Pseudooceanicola pacifica sp. nov., isolated from deep-sea sediment of the Pacific Ocean.</title>
        <authorList>
            <person name="Lyu L."/>
        </authorList>
    </citation>
    <scope>NUCLEOTIDE SEQUENCE [LARGE SCALE GENOMIC DNA]</scope>
    <source>
        <strain evidence="3 4">216_PA32_1</strain>
    </source>
</reference>
<dbReference type="Proteomes" id="UP000443843">
    <property type="component" value="Unassembled WGS sequence"/>
</dbReference>
<dbReference type="AlphaFoldDB" id="A0A844W394"/>
<dbReference type="RefSeq" id="WP_160381554.1">
    <property type="nucleotide sequence ID" value="NZ_WNXQ01000002.1"/>
</dbReference>
<comment type="caution">
    <text evidence="3">The sequence shown here is derived from an EMBL/GenBank/DDBJ whole genome shotgun (WGS) entry which is preliminary data.</text>
</comment>
<proteinExistence type="predicted"/>
<name>A0A844W394_9RHOB</name>
<evidence type="ECO:0000313" key="3">
    <source>
        <dbReference type="EMBL" id="MWB77291.1"/>
    </source>
</evidence>
<feature type="chain" id="PRO_5032880030" description="Beta-barrel assembly machine subunit BamF" evidence="2">
    <location>
        <begin position="17"/>
        <end position="125"/>
    </location>
</feature>
<gene>
    <name evidence="3" type="ORF">GLS40_04575</name>
</gene>
<evidence type="ECO:0000256" key="2">
    <source>
        <dbReference type="SAM" id="SignalP"/>
    </source>
</evidence>
<accession>A0A844W394</accession>
<sequence length="125" mass="13713">MILRALSILLPIAVLAACAELPRLDDSIDAAAKDARYPRLASKETVLARADDVQILPEDFTELQAKGEALNARAATLPPERDQTTPQVDTIERTALPPDEDAAMRERIERLKARAEALRQRGTEG</sequence>
<evidence type="ECO:0000256" key="1">
    <source>
        <dbReference type="SAM" id="MobiDB-lite"/>
    </source>
</evidence>
<keyword evidence="2" id="KW-0732">Signal</keyword>
<keyword evidence="4" id="KW-1185">Reference proteome</keyword>
<evidence type="ECO:0008006" key="5">
    <source>
        <dbReference type="Google" id="ProtNLM"/>
    </source>
</evidence>
<feature type="signal peptide" evidence="2">
    <location>
        <begin position="1"/>
        <end position="16"/>
    </location>
</feature>
<dbReference type="PROSITE" id="PS51257">
    <property type="entry name" value="PROKAR_LIPOPROTEIN"/>
    <property type="match status" value="1"/>
</dbReference>
<evidence type="ECO:0000313" key="4">
    <source>
        <dbReference type="Proteomes" id="UP000443843"/>
    </source>
</evidence>
<protein>
    <recommendedName>
        <fullName evidence="5">Beta-barrel assembly machine subunit BamF</fullName>
    </recommendedName>
</protein>
<organism evidence="3 4">
    <name type="scientific">Pseudooceanicola pacificus</name>
    <dbReference type="NCBI Taxonomy" id="2676438"/>
    <lineage>
        <taxon>Bacteria</taxon>
        <taxon>Pseudomonadati</taxon>
        <taxon>Pseudomonadota</taxon>
        <taxon>Alphaproteobacteria</taxon>
        <taxon>Rhodobacterales</taxon>
        <taxon>Paracoccaceae</taxon>
        <taxon>Pseudooceanicola</taxon>
    </lineage>
</organism>
<dbReference type="EMBL" id="WNXQ01000002">
    <property type="protein sequence ID" value="MWB77291.1"/>
    <property type="molecule type" value="Genomic_DNA"/>
</dbReference>